<gene>
    <name evidence="3" type="ORF">KC01_LOCUS35575</name>
</gene>
<dbReference type="Proteomes" id="UP001497482">
    <property type="component" value="Chromosome 6"/>
</dbReference>
<protein>
    <submittedName>
        <fullName evidence="3">Uncharacterized protein</fullName>
    </submittedName>
</protein>
<keyword evidence="2" id="KW-1133">Transmembrane helix</keyword>
<evidence type="ECO:0000313" key="3">
    <source>
        <dbReference type="EMBL" id="CAL1608698.1"/>
    </source>
</evidence>
<organism evidence="3 4">
    <name type="scientific">Knipowitschia caucasica</name>
    <name type="common">Caucasian dwarf goby</name>
    <name type="synonym">Pomatoschistus caucasicus</name>
    <dbReference type="NCBI Taxonomy" id="637954"/>
    <lineage>
        <taxon>Eukaryota</taxon>
        <taxon>Metazoa</taxon>
        <taxon>Chordata</taxon>
        <taxon>Craniata</taxon>
        <taxon>Vertebrata</taxon>
        <taxon>Euteleostomi</taxon>
        <taxon>Actinopterygii</taxon>
        <taxon>Neopterygii</taxon>
        <taxon>Teleostei</taxon>
        <taxon>Neoteleostei</taxon>
        <taxon>Acanthomorphata</taxon>
        <taxon>Gobiaria</taxon>
        <taxon>Gobiiformes</taxon>
        <taxon>Gobioidei</taxon>
        <taxon>Gobiidae</taxon>
        <taxon>Gobiinae</taxon>
        <taxon>Knipowitschia</taxon>
    </lineage>
</organism>
<evidence type="ECO:0000313" key="4">
    <source>
        <dbReference type="Proteomes" id="UP001497482"/>
    </source>
</evidence>
<keyword evidence="2" id="KW-0812">Transmembrane</keyword>
<name>A0AAV2M5P9_KNICA</name>
<feature type="transmembrane region" description="Helical" evidence="2">
    <location>
        <begin position="24"/>
        <end position="47"/>
    </location>
</feature>
<reference evidence="3 4" key="1">
    <citation type="submission" date="2024-04" db="EMBL/GenBank/DDBJ databases">
        <authorList>
            <person name="Waldvogel A.-M."/>
            <person name="Schoenle A."/>
        </authorList>
    </citation>
    <scope>NUCLEOTIDE SEQUENCE [LARGE SCALE GENOMIC DNA]</scope>
</reference>
<evidence type="ECO:0000256" key="1">
    <source>
        <dbReference type="SAM" id="MobiDB-lite"/>
    </source>
</evidence>
<sequence length="131" mass="13434">MNQQGSACVGHSRKSSSKPRPDDAALPLLVMGGCIPLICTCVVGGWVSAREECARCCMGEAMMFAPNVRLGWGGGDGGRNLWAYWAGLLGCWVLGRAMICTVMAATPGGAGTFMPLISQARRGGGKGAGGV</sequence>
<proteinExistence type="predicted"/>
<keyword evidence="4" id="KW-1185">Reference proteome</keyword>
<dbReference type="AlphaFoldDB" id="A0AAV2M5P9"/>
<accession>A0AAV2M5P9</accession>
<keyword evidence="2" id="KW-0472">Membrane</keyword>
<evidence type="ECO:0000256" key="2">
    <source>
        <dbReference type="SAM" id="Phobius"/>
    </source>
</evidence>
<dbReference type="EMBL" id="OZ035828">
    <property type="protein sequence ID" value="CAL1608698.1"/>
    <property type="molecule type" value="Genomic_DNA"/>
</dbReference>
<feature type="region of interest" description="Disordered" evidence="1">
    <location>
        <begin position="1"/>
        <end position="21"/>
    </location>
</feature>